<evidence type="ECO:0000256" key="3">
    <source>
        <dbReference type="ARBA" id="ARBA00022475"/>
    </source>
</evidence>
<dbReference type="SUPFAM" id="SSF53448">
    <property type="entry name" value="Nucleotide-diphospho-sugar transferases"/>
    <property type="match status" value="1"/>
</dbReference>
<feature type="transmembrane region" description="Helical" evidence="7">
    <location>
        <begin position="519"/>
        <end position="539"/>
    </location>
</feature>
<reference evidence="9" key="2">
    <citation type="submission" date="2020-02" db="EMBL/GenBank/DDBJ databases">
        <authorList>
            <person name="Gilchrist C.L.M."/>
            <person name="Chooi Y.-H."/>
        </authorList>
    </citation>
    <scope>NUCLEOTIDE SEQUENCE</scope>
    <source>
        <strain evidence="9">MST-FP2251</strain>
    </source>
</reference>
<keyword evidence="7" id="KW-1133">Transmembrane helix</keyword>
<dbReference type="Pfam" id="PF13632">
    <property type="entry name" value="Glyco_trans_2_3"/>
    <property type="match status" value="1"/>
</dbReference>
<dbReference type="Gene3D" id="3.90.550.10">
    <property type="entry name" value="Spore Coat Polysaccharide Biosynthesis Protein SpsA, Chain A"/>
    <property type="match status" value="1"/>
</dbReference>
<dbReference type="InterPro" id="IPR029044">
    <property type="entry name" value="Nucleotide-diphossugar_trans"/>
</dbReference>
<protein>
    <recommendedName>
        <fullName evidence="8">Glycosyltransferase 2-like domain-containing protein</fullName>
    </recommendedName>
</protein>
<dbReference type="PANTHER" id="PTHR22913">
    <property type="entry name" value="HYALURONAN SYNTHASE"/>
    <property type="match status" value="1"/>
</dbReference>
<dbReference type="GO" id="GO:0050501">
    <property type="term" value="F:hyaluronan synthase activity"/>
    <property type="evidence" value="ECO:0007669"/>
    <property type="project" value="TreeGrafter"/>
</dbReference>
<evidence type="ECO:0000256" key="7">
    <source>
        <dbReference type="SAM" id="Phobius"/>
    </source>
</evidence>
<gene>
    <name evidence="9" type="ORF">FE257_009022</name>
</gene>
<keyword evidence="7" id="KW-0812">Transmembrane</keyword>
<dbReference type="GO" id="GO:0085029">
    <property type="term" value="P:extracellular matrix assembly"/>
    <property type="evidence" value="ECO:0007669"/>
    <property type="project" value="TreeGrafter"/>
</dbReference>
<organism evidence="9 10">
    <name type="scientific">Aspergillus nanangensis</name>
    <dbReference type="NCBI Taxonomy" id="2582783"/>
    <lineage>
        <taxon>Eukaryota</taxon>
        <taxon>Fungi</taxon>
        <taxon>Dikarya</taxon>
        <taxon>Ascomycota</taxon>
        <taxon>Pezizomycotina</taxon>
        <taxon>Eurotiomycetes</taxon>
        <taxon>Eurotiomycetidae</taxon>
        <taxon>Eurotiales</taxon>
        <taxon>Aspergillaceae</taxon>
        <taxon>Aspergillus</taxon>
        <taxon>Aspergillus subgen. Circumdati</taxon>
    </lineage>
</organism>
<feature type="transmembrane region" description="Helical" evidence="7">
    <location>
        <begin position="23"/>
        <end position="40"/>
    </location>
</feature>
<name>A0AAD4CWK4_ASPNN</name>
<feature type="transmembrane region" description="Helical" evidence="7">
    <location>
        <begin position="479"/>
        <end position="498"/>
    </location>
</feature>
<dbReference type="InterPro" id="IPR001173">
    <property type="entry name" value="Glyco_trans_2-like"/>
</dbReference>
<feature type="domain" description="Glycosyltransferase 2-like" evidence="8">
    <location>
        <begin position="246"/>
        <end position="443"/>
    </location>
</feature>
<evidence type="ECO:0000256" key="2">
    <source>
        <dbReference type="ARBA" id="ARBA00006782"/>
    </source>
</evidence>
<dbReference type="Proteomes" id="UP001194746">
    <property type="component" value="Unassembled WGS sequence"/>
</dbReference>
<sequence length="576" mass="65089">MSIASEKSIHDTNQVSVSWLQRIWNFSGCVLGVLVFVLMIKYSKQPLTIDVIFTIVLAEWCRWANNQRRKRATSPKKCDDPLYLLEKGDTTPSDTDVIAAVVGYREEPALFKRALESYLEAQGCRFLLICIDGDTEDDEEMIDVFREACKEDSAVIHLDVPFADIALKMDEESNSCTSENEIVARCCSIARAILNEKGVRFSGKGAISRLCVNQRHMHKKGIMFTSFIISMVVSDILGIDYLWTSDSDSIVFPDTLTRTISTFSTDPKVGGASTALYIHNKDETLITKLGTGVYLNELYLARSFTGSAAANDCQSGPSAVFRVPAVRTELLGWYKQNVLGHWMVVNEDRHLTTRLLLKGWQVVFASDVLTATESPTTLRRWLLQQVRWARAVHVESFHRPGVYLMQSPILFFAAMRRQTAAFLVPTSVTIYVVTGVIPFMGFTIQDLLQRLVLTFVYLFLRNPYRPRLREWLWTFPATLFYHLPLPAIQIWSFVTVLHDSWGTSMRSKKEFAKQSKLRLRLWEVGFFVVWMGIVGGAIGRYTASALMFDPAQTALCILLGIGSLVGLWGSWMVTAE</sequence>
<evidence type="ECO:0000256" key="6">
    <source>
        <dbReference type="ARBA" id="ARBA00023136"/>
    </source>
</evidence>
<accession>A0AAD4CWK4</accession>
<dbReference type="EMBL" id="VCAU01000005">
    <property type="protein sequence ID" value="KAF9894049.1"/>
    <property type="molecule type" value="Genomic_DNA"/>
</dbReference>
<dbReference type="PANTHER" id="PTHR22913:SF12">
    <property type="entry name" value="MANNURONAN SYNTHASE"/>
    <property type="match status" value="1"/>
</dbReference>
<comment type="similarity">
    <text evidence="2">Belongs to the NodC/HAS family.</text>
</comment>
<reference evidence="9" key="1">
    <citation type="journal article" date="2019" name="Beilstein J. Org. Chem.">
        <title>Nanangenines: drimane sesquiterpenoids as the dominant metabolite cohort of a novel Australian fungus, Aspergillus nanangensis.</title>
        <authorList>
            <person name="Lacey H.J."/>
            <person name="Gilchrist C.L.M."/>
            <person name="Crombie A."/>
            <person name="Kalaitzis J.A."/>
            <person name="Vuong D."/>
            <person name="Rutledge P.J."/>
            <person name="Turner P."/>
            <person name="Pitt J.I."/>
            <person name="Lacey E."/>
            <person name="Chooi Y.H."/>
            <person name="Piggott A.M."/>
        </authorList>
    </citation>
    <scope>NUCLEOTIDE SEQUENCE</scope>
    <source>
        <strain evidence="9">MST-FP2251</strain>
    </source>
</reference>
<evidence type="ECO:0000256" key="1">
    <source>
        <dbReference type="ARBA" id="ARBA00004236"/>
    </source>
</evidence>
<feature type="transmembrane region" description="Helical" evidence="7">
    <location>
        <begin position="420"/>
        <end position="440"/>
    </location>
</feature>
<proteinExistence type="inferred from homology"/>
<dbReference type="AlphaFoldDB" id="A0AAD4CWK4"/>
<evidence type="ECO:0000313" key="9">
    <source>
        <dbReference type="EMBL" id="KAF9894049.1"/>
    </source>
</evidence>
<keyword evidence="3" id="KW-1003">Cell membrane</keyword>
<evidence type="ECO:0000259" key="8">
    <source>
        <dbReference type="Pfam" id="PF13632"/>
    </source>
</evidence>
<comment type="caution">
    <text evidence="9">The sequence shown here is derived from an EMBL/GenBank/DDBJ whole genome shotgun (WGS) entry which is preliminary data.</text>
</comment>
<dbReference type="GO" id="GO:0005886">
    <property type="term" value="C:plasma membrane"/>
    <property type="evidence" value="ECO:0007669"/>
    <property type="project" value="UniProtKB-SubCell"/>
</dbReference>
<evidence type="ECO:0000256" key="4">
    <source>
        <dbReference type="ARBA" id="ARBA00022676"/>
    </source>
</evidence>
<keyword evidence="10" id="KW-1185">Reference proteome</keyword>
<keyword evidence="4" id="KW-0328">Glycosyltransferase</keyword>
<keyword evidence="6 7" id="KW-0472">Membrane</keyword>
<feature type="transmembrane region" description="Helical" evidence="7">
    <location>
        <begin position="551"/>
        <end position="573"/>
    </location>
</feature>
<evidence type="ECO:0000313" key="10">
    <source>
        <dbReference type="Proteomes" id="UP001194746"/>
    </source>
</evidence>
<evidence type="ECO:0000256" key="5">
    <source>
        <dbReference type="ARBA" id="ARBA00022679"/>
    </source>
</evidence>
<keyword evidence="5" id="KW-0808">Transferase</keyword>
<dbReference type="GO" id="GO:0030213">
    <property type="term" value="P:hyaluronan biosynthetic process"/>
    <property type="evidence" value="ECO:0007669"/>
    <property type="project" value="TreeGrafter"/>
</dbReference>
<comment type="subcellular location">
    <subcellularLocation>
        <location evidence="1">Cell membrane</location>
    </subcellularLocation>
</comment>